<dbReference type="STRING" id="1121391.SAMN02745206_02817"/>
<dbReference type="Proteomes" id="UP000184076">
    <property type="component" value="Unassembled WGS sequence"/>
</dbReference>
<dbReference type="NCBIfam" id="TIGR00153">
    <property type="entry name" value="TIGR00153 family protein"/>
    <property type="match status" value="1"/>
</dbReference>
<sequence>MLKRLLKGNRKEEEALVSMREHLGLLCSATETFDRLLNERKEHLVERICDLEREGDMARRKVLSTIFEGAFLPYLRPNLCRFVELVDEAFDTLEDAARTFAMIRLHPSLTDECLKIASLNKQMCEILAVAFEITLQGGDLREQSLAVRILEKRVDDLKHDIFQRVASLPVAGFWDGKFLADFLESLTRFSDLLEDAADALYILSVSFR</sequence>
<keyword evidence="3" id="KW-1185">Reference proteome</keyword>
<evidence type="ECO:0000313" key="3">
    <source>
        <dbReference type="Proteomes" id="UP000184076"/>
    </source>
</evidence>
<dbReference type="InterPro" id="IPR018445">
    <property type="entry name" value="Put_Phosphate_transp_reg"/>
</dbReference>
<protein>
    <recommendedName>
        <fullName evidence="4">TIGR00153 family protein</fullName>
    </recommendedName>
</protein>
<dbReference type="Gene3D" id="1.20.58.220">
    <property type="entry name" value="Phosphate transport system protein phou homolog 2, domain 2"/>
    <property type="match status" value="1"/>
</dbReference>
<dbReference type="InterPro" id="IPR038078">
    <property type="entry name" value="PhoU-like_sf"/>
</dbReference>
<dbReference type="PANTHER" id="PTHR36536">
    <property type="entry name" value="UPF0111 PROTEIN HI_1603"/>
    <property type="match status" value="1"/>
</dbReference>
<dbReference type="AlphaFoldDB" id="A0A1M5F7A2"/>
<accession>A0A1M5F7A2</accession>
<reference evidence="3" key="1">
    <citation type="submission" date="2016-11" db="EMBL/GenBank/DDBJ databases">
        <authorList>
            <person name="Varghese N."/>
            <person name="Submissions S."/>
        </authorList>
    </citation>
    <scope>NUCLEOTIDE SEQUENCE [LARGE SCALE GENOMIC DNA]</scope>
    <source>
        <strain evidence="3">DSM 9756</strain>
    </source>
</reference>
<dbReference type="Pfam" id="PF01865">
    <property type="entry name" value="PhoU_div"/>
    <property type="match status" value="1"/>
</dbReference>
<dbReference type="RefSeq" id="WP_073040558.1">
    <property type="nucleotide sequence ID" value="NZ_FQVB01000030.1"/>
</dbReference>
<organism evidence="2 3">
    <name type="scientific">Desulfacinum infernum DSM 9756</name>
    <dbReference type="NCBI Taxonomy" id="1121391"/>
    <lineage>
        <taxon>Bacteria</taxon>
        <taxon>Pseudomonadati</taxon>
        <taxon>Thermodesulfobacteriota</taxon>
        <taxon>Syntrophobacteria</taxon>
        <taxon>Syntrophobacterales</taxon>
        <taxon>Syntrophobacteraceae</taxon>
        <taxon>Desulfacinum</taxon>
    </lineage>
</organism>
<dbReference type="OrthoDB" id="45684at2"/>
<evidence type="ECO:0000256" key="1">
    <source>
        <dbReference type="ARBA" id="ARBA00008591"/>
    </source>
</evidence>
<proteinExistence type="inferred from homology"/>
<evidence type="ECO:0000313" key="2">
    <source>
        <dbReference type="EMBL" id="SHF87375.1"/>
    </source>
</evidence>
<evidence type="ECO:0008006" key="4">
    <source>
        <dbReference type="Google" id="ProtNLM"/>
    </source>
</evidence>
<gene>
    <name evidence="2" type="ORF">SAMN02745206_02817</name>
</gene>
<dbReference type="PANTHER" id="PTHR36536:SF3">
    <property type="entry name" value="UPF0111 PROTEIN HI_1603"/>
    <property type="match status" value="1"/>
</dbReference>
<comment type="similarity">
    <text evidence="1">Belongs to the UPF0111 family.</text>
</comment>
<name>A0A1M5F7A2_9BACT</name>
<dbReference type="EMBL" id="FQVB01000030">
    <property type="protein sequence ID" value="SHF87375.1"/>
    <property type="molecule type" value="Genomic_DNA"/>
</dbReference>
<dbReference type="InterPro" id="IPR002727">
    <property type="entry name" value="DUF47"/>
</dbReference>